<evidence type="ECO:0000313" key="4">
    <source>
        <dbReference type="EMBL" id="AES72245.1"/>
    </source>
</evidence>
<name>F4ZG55_MEDTR</name>
<dbReference type="InterPro" id="IPR051504">
    <property type="entry name" value="Plant_metabolite_acyltrans"/>
</dbReference>
<reference evidence="3" key="2">
    <citation type="journal article" date="2011" name="Plant Cell">
        <title>MATE2 Mediates Vacuolar Sequestration of Flavonoid Glycosides and Glycoside Malonates in Medicago truncatula.</title>
        <authorList>
            <person name="Zhao J."/>
            <person name="Huhman D."/>
            <person name="Shadle G."/>
            <person name="He X.Z."/>
            <person name="Sumner L.W."/>
            <person name="Tang Y."/>
            <person name="Dixon R.A."/>
        </authorList>
    </citation>
    <scope>NUCLEOTIDE SEQUENCE</scope>
</reference>
<evidence type="ECO:0000256" key="1">
    <source>
        <dbReference type="ARBA" id="ARBA00022679"/>
    </source>
</evidence>
<evidence type="ECO:0000313" key="5">
    <source>
        <dbReference type="EMBL" id="RHN69401.1"/>
    </source>
</evidence>
<dbReference type="Gramene" id="rna17866">
    <property type="protein sequence ID" value="RHN69401.1"/>
    <property type="gene ID" value="gene17866"/>
</dbReference>
<protein>
    <submittedName>
        <fullName evidence="4">HXXXD-type acyl-transferase family protein</fullName>
    </submittedName>
    <submittedName>
        <fullName evidence="3">Malonyl CoA:flavonoid malonyltransferase 6</fullName>
    </submittedName>
    <submittedName>
        <fullName evidence="5">Putative transferase</fullName>
    </submittedName>
</protein>
<sequence length="477" mass="54370">MGKPIGAEHKLIEQTLVFPATRTATTTYLPLTFLDLHFAGPIYAKRLFFYPFPHSTNHFCKTTLPSLKQSLSCALQHFFPLAGNLISPPPPQKPFIRCTEEDSVFFTIVESSSDFNHLSNKHHLKNLKENNHLAPILTHKTRVEDINDIENDTFTLPLLALQVSVFPNHGVCIGITYCHVMDGNSCNHFMKSWSFIHQGGDAAELKSLPCFDREVLKDPRGLEDLILRDYFFTRKSWKFRLIAQSQSTGEHEDSFKVIIAFGKEEIEGMKKWVLNQWKKNDNNEINVPKFISKFVVTSAFVWASMVEAMHKNDDGGDDDDEKDEYFCFTCDCRDRLGYSIPEGYFGNCVVSKSATMKRKDMKGIDSFVDVVKVIEKAVNEIKNEPLKKLEDWFELSKTMYMSGNQLFLHGSPKFNVYETNFGFGKPVKVEMVHAFKGVSLAESGDGEGGLEFGLVLKSEEFEYFSSLIQQGLEVFKY</sequence>
<reference evidence="4 7" key="1">
    <citation type="journal article" date="2011" name="Nature">
        <title>The Medicago genome provides insight into the evolution of rhizobial symbioses.</title>
        <authorList>
            <person name="Young N.D."/>
            <person name="Debelle F."/>
            <person name="Oldroyd G.E."/>
            <person name="Geurts R."/>
            <person name="Cannon S.B."/>
            <person name="Udvardi M.K."/>
            <person name="Benedito V.A."/>
            <person name="Mayer K.F."/>
            <person name="Gouzy J."/>
            <person name="Schoof H."/>
            <person name="Van de Peer Y."/>
            <person name="Proost S."/>
            <person name="Cook D.R."/>
            <person name="Meyers B.C."/>
            <person name="Spannagl M."/>
            <person name="Cheung F."/>
            <person name="De Mita S."/>
            <person name="Krishnakumar V."/>
            <person name="Gundlach H."/>
            <person name="Zhou S."/>
            <person name="Mudge J."/>
            <person name="Bharti A.K."/>
            <person name="Murray J.D."/>
            <person name="Naoumkina M.A."/>
            <person name="Rosen B."/>
            <person name="Silverstein K.A."/>
            <person name="Tang H."/>
            <person name="Rombauts S."/>
            <person name="Zhao P.X."/>
            <person name="Zhou P."/>
            <person name="Barbe V."/>
            <person name="Bardou P."/>
            <person name="Bechner M."/>
            <person name="Bellec A."/>
            <person name="Berger A."/>
            <person name="Berges H."/>
            <person name="Bidwell S."/>
            <person name="Bisseling T."/>
            <person name="Choisne N."/>
            <person name="Couloux A."/>
            <person name="Denny R."/>
            <person name="Deshpande S."/>
            <person name="Dai X."/>
            <person name="Doyle J.J."/>
            <person name="Dudez A.M."/>
            <person name="Farmer A.D."/>
            <person name="Fouteau S."/>
            <person name="Franken C."/>
            <person name="Gibelin C."/>
            <person name="Gish J."/>
            <person name="Goldstein S."/>
            <person name="Gonzalez A.J."/>
            <person name="Green P.J."/>
            <person name="Hallab A."/>
            <person name="Hartog M."/>
            <person name="Hua A."/>
            <person name="Humphray S.J."/>
            <person name="Jeong D.H."/>
            <person name="Jing Y."/>
            <person name="Jocker A."/>
            <person name="Kenton S.M."/>
            <person name="Kim D.J."/>
            <person name="Klee K."/>
            <person name="Lai H."/>
            <person name="Lang C."/>
            <person name="Lin S."/>
            <person name="Macmil S.L."/>
            <person name="Magdelenat G."/>
            <person name="Matthews L."/>
            <person name="McCorrison J."/>
            <person name="Monaghan E.L."/>
            <person name="Mun J.H."/>
            <person name="Najar F.Z."/>
            <person name="Nicholson C."/>
            <person name="Noirot C."/>
            <person name="O'Bleness M."/>
            <person name="Paule C.R."/>
            <person name="Poulain J."/>
            <person name="Prion F."/>
            <person name="Qin B."/>
            <person name="Qu C."/>
            <person name="Retzel E.F."/>
            <person name="Riddle C."/>
            <person name="Sallet E."/>
            <person name="Samain S."/>
            <person name="Samson N."/>
            <person name="Sanders I."/>
            <person name="Saurat O."/>
            <person name="Scarpelli C."/>
            <person name="Schiex T."/>
            <person name="Segurens B."/>
            <person name="Severin A.J."/>
            <person name="Sherrier D.J."/>
            <person name="Shi R."/>
            <person name="Sims S."/>
            <person name="Singer S.R."/>
            <person name="Sinharoy S."/>
            <person name="Sterck L."/>
            <person name="Viollet A."/>
            <person name="Wang B.B."/>
            <person name="Wang K."/>
            <person name="Wang M."/>
            <person name="Wang X."/>
            <person name="Warfsmann J."/>
            <person name="Weissenbach J."/>
            <person name="White D.D."/>
            <person name="White J.D."/>
            <person name="Wiley G.B."/>
            <person name="Wincker P."/>
            <person name="Xing Y."/>
            <person name="Yang L."/>
            <person name="Yao Z."/>
            <person name="Ying F."/>
            <person name="Zhai J."/>
            <person name="Zhou L."/>
            <person name="Zuber A."/>
            <person name="Denarie J."/>
            <person name="Dixon R.A."/>
            <person name="May G.D."/>
            <person name="Schwartz D.C."/>
            <person name="Rogers J."/>
            <person name="Quetier F."/>
            <person name="Town C.D."/>
            <person name="Roe B.A."/>
        </authorList>
    </citation>
    <scope>NUCLEOTIDE SEQUENCE [LARGE SCALE GENOMIC DNA]</scope>
    <source>
        <strain evidence="4">A17</strain>
        <strain evidence="6 7">cv. Jemalong A17</strain>
    </source>
</reference>
<evidence type="ECO:0000313" key="3">
    <source>
        <dbReference type="EMBL" id="ADV04048.1"/>
    </source>
</evidence>
<organism evidence="3">
    <name type="scientific">Medicago truncatula</name>
    <name type="common">Barrel medic</name>
    <name type="synonym">Medicago tribuloides</name>
    <dbReference type="NCBI Taxonomy" id="3880"/>
    <lineage>
        <taxon>Eukaryota</taxon>
        <taxon>Viridiplantae</taxon>
        <taxon>Streptophyta</taxon>
        <taxon>Embryophyta</taxon>
        <taxon>Tracheophyta</taxon>
        <taxon>Spermatophyta</taxon>
        <taxon>Magnoliopsida</taxon>
        <taxon>eudicotyledons</taxon>
        <taxon>Gunneridae</taxon>
        <taxon>Pentapetalae</taxon>
        <taxon>rosids</taxon>
        <taxon>fabids</taxon>
        <taxon>Fabales</taxon>
        <taxon>Fabaceae</taxon>
        <taxon>Papilionoideae</taxon>
        <taxon>50 kb inversion clade</taxon>
        <taxon>NPAAA clade</taxon>
        <taxon>Hologalegina</taxon>
        <taxon>IRL clade</taxon>
        <taxon>Trifolieae</taxon>
        <taxon>Medicago</taxon>
    </lineage>
</organism>
<dbReference type="EMBL" id="HM856608">
    <property type="protein sequence ID" value="ADV04048.1"/>
    <property type="molecule type" value="mRNA"/>
</dbReference>
<dbReference type="eggNOG" id="ENOG502QPXT">
    <property type="taxonomic scope" value="Eukaryota"/>
</dbReference>
<dbReference type="AlphaFoldDB" id="F4ZG55"/>
<dbReference type="HOGENOM" id="CLU_014546_7_0_1"/>
<dbReference type="PANTHER" id="PTHR31625">
    <property type="match status" value="1"/>
</dbReference>
<evidence type="ECO:0000313" key="7">
    <source>
        <dbReference type="Proteomes" id="UP000002051"/>
    </source>
</evidence>
<accession>F4ZG55</accession>
<evidence type="ECO:0000313" key="6">
    <source>
        <dbReference type="EnsemblPlants" id="AES72245"/>
    </source>
</evidence>
<reference evidence="6" key="4">
    <citation type="submission" date="2015-04" db="UniProtKB">
        <authorList>
            <consortium name="EnsemblPlants"/>
        </authorList>
    </citation>
    <scope>IDENTIFICATION</scope>
    <source>
        <strain evidence="6">cv. Jemalong A17</strain>
    </source>
</reference>
<reference evidence="5" key="5">
    <citation type="journal article" date="2018" name="Nat. Plants">
        <title>Whole-genome landscape of Medicago truncatula symbiotic genes.</title>
        <authorList>
            <person name="Pecrix Y."/>
            <person name="Gamas P."/>
            <person name="Carrere S."/>
        </authorList>
    </citation>
    <scope>NUCLEOTIDE SEQUENCE</scope>
    <source>
        <tissue evidence="5">Leaves</tissue>
    </source>
</reference>
<dbReference type="OrthoDB" id="1410741at2759"/>
<dbReference type="EMBL" id="PSQE01000003">
    <property type="protein sequence ID" value="RHN69401.1"/>
    <property type="molecule type" value="Genomic_DNA"/>
</dbReference>
<evidence type="ECO:0000256" key="2">
    <source>
        <dbReference type="ARBA" id="ARBA00023315"/>
    </source>
</evidence>
<dbReference type="OMA" id="KTKCMEV"/>
<dbReference type="Gene3D" id="3.30.559.10">
    <property type="entry name" value="Chloramphenicol acetyltransferase-like domain"/>
    <property type="match status" value="2"/>
</dbReference>
<dbReference type="Proteomes" id="UP000265566">
    <property type="component" value="Chromosome 3"/>
</dbReference>
<dbReference type="GeneID" id="11411494"/>
<dbReference type="Pfam" id="PF02458">
    <property type="entry name" value="Transferase"/>
    <property type="match status" value="1"/>
</dbReference>
<gene>
    <name evidence="3" type="primary">MaT6</name>
    <name evidence="6" type="synonym">11411494</name>
    <name evidence="4" type="ordered locus">MTR_3g087640</name>
    <name evidence="5" type="ORF">MtrunA17_Chr3g0124341</name>
</gene>
<dbReference type="KEGG" id="mtr:11411494"/>
<dbReference type="InterPro" id="IPR023213">
    <property type="entry name" value="CAT-like_dom_sf"/>
</dbReference>
<keyword evidence="1 3" id="KW-0808">Transferase</keyword>
<dbReference type="PaxDb" id="3880-AES72245"/>
<dbReference type="EnsemblPlants" id="AES72245">
    <property type="protein sequence ID" value="AES72245"/>
    <property type="gene ID" value="MTR_3g087640"/>
</dbReference>
<dbReference type="Proteomes" id="UP000002051">
    <property type="component" value="Chromosome 3"/>
</dbReference>
<reference evidence="4 7" key="3">
    <citation type="journal article" date="2014" name="BMC Genomics">
        <title>An improved genome release (version Mt4.0) for the model legume Medicago truncatula.</title>
        <authorList>
            <person name="Tang H."/>
            <person name="Krishnakumar V."/>
            <person name="Bidwell S."/>
            <person name="Rosen B."/>
            <person name="Chan A."/>
            <person name="Zhou S."/>
            <person name="Gentzbittel L."/>
            <person name="Childs K.L."/>
            <person name="Yandell M."/>
            <person name="Gundlach H."/>
            <person name="Mayer K.F."/>
            <person name="Schwartz D.C."/>
            <person name="Town C.D."/>
        </authorList>
    </citation>
    <scope>GENOME REANNOTATION</scope>
    <source>
        <strain evidence="4">A17</strain>
        <strain evidence="6 7">cv. Jemalong A17</strain>
    </source>
</reference>
<keyword evidence="7" id="KW-1185">Reference proteome</keyword>
<dbReference type="EMBL" id="CM001219">
    <property type="protein sequence ID" value="AES72245.1"/>
    <property type="molecule type" value="Genomic_DNA"/>
</dbReference>
<proteinExistence type="evidence at transcript level"/>
<dbReference type="GO" id="GO:0016747">
    <property type="term" value="F:acyltransferase activity, transferring groups other than amino-acyl groups"/>
    <property type="evidence" value="ECO:0007669"/>
    <property type="project" value="UniProtKB-ARBA"/>
</dbReference>
<keyword evidence="2" id="KW-0012">Acyltransferase</keyword>